<reference evidence="1" key="1">
    <citation type="submission" date="2020-03" db="EMBL/GenBank/DDBJ databases">
        <title>The deep terrestrial virosphere.</title>
        <authorList>
            <person name="Holmfeldt K."/>
            <person name="Nilsson E."/>
            <person name="Simone D."/>
            <person name="Lopez-Fernandez M."/>
            <person name="Wu X."/>
            <person name="de Brujin I."/>
            <person name="Lundin D."/>
            <person name="Andersson A."/>
            <person name="Bertilsson S."/>
            <person name="Dopson M."/>
        </authorList>
    </citation>
    <scope>NUCLEOTIDE SEQUENCE</scope>
    <source>
        <strain evidence="2">MM415A02301</strain>
        <strain evidence="1">MM415B01206</strain>
    </source>
</reference>
<accession>A0A6M3IRZ6</accession>
<name>A0A6M3IRZ6_9ZZZZ</name>
<evidence type="ECO:0000313" key="2">
    <source>
        <dbReference type="EMBL" id="QJA73593.1"/>
    </source>
</evidence>
<proteinExistence type="predicted"/>
<protein>
    <submittedName>
        <fullName evidence="1">Uncharacterized protein</fullName>
    </submittedName>
</protein>
<sequence>MIIEHNGIQHDVGEINIPSETVTDNDGEGYIYFHWEGADVARVIDSKGMEKEC</sequence>
<organism evidence="1">
    <name type="scientific">viral metagenome</name>
    <dbReference type="NCBI Taxonomy" id="1070528"/>
    <lineage>
        <taxon>unclassified sequences</taxon>
        <taxon>metagenomes</taxon>
        <taxon>organismal metagenomes</taxon>
    </lineage>
</organism>
<dbReference type="AlphaFoldDB" id="A0A6M3IRZ6"/>
<gene>
    <name evidence="2" type="ORF">MM415A02301_0007</name>
    <name evidence="1" type="ORF">MM415B01206_0007</name>
</gene>
<dbReference type="EMBL" id="MT141393">
    <property type="protein sequence ID" value="QJA60038.1"/>
    <property type="molecule type" value="Genomic_DNA"/>
</dbReference>
<dbReference type="EMBL" id="MT142038">
    <property type="protein sequence ID" value="QJA73593.1"/>
    <property type="molecule type" value="Genomic_DNA"/>
</dbReference>
<evidence type="ECO:0000313" key="1">
    <source>
        <dbReference type="EMBL" id="QJA60038.1"/>
    </source>
</evidence>